<dbReference type="InterPro" id="IPR009803">
    <property type="entry name" value="DUF1373"/>
</dbReference>
<sequence length="215" mass="22684">MLAPYQTKSCFSLGSSSDDPSFRQRPLSPGYWFSGTGVSSDPGSSSSLPSLPNPNSVKAAQDATNMAPSFGGYANVWDGGYSNPKAGNYEVSYAAQPSGYYGSAPVGDYASAYVGDSSYGFSVSPQDESQSSGSATGTEFGDTNPEPVFSDVSDLEPLYSFSSRSRYQRGRAMLAQSRYTPGEAVLPMAAARRSSKTPSKQSSPAKLSRNTLQIE</sequence>
<feature type="compositionally biased region" description="Low complexity" evidence="1">
    <location>
        <begin position="37"/>
        <end position="57"/>
    </location>
</feature>
<proteinExistence type="predicted"/>
<evidence type="ECO:0000313" key="3">
    <source>
        <dbReference type="Proteomes" id="UP000694389"/>
    </source>
</evidence>
<dbReference type="Proteomes" id="UP000694389">
    <property type="component" value="Unassembled WGS sequence"/>
</dbReference>
<keyword evidence="3" id="KW-1185">Reference proteome</keyword>
<feature type="compositionally biased region" description="Polar residues" evidence="1">
    <location>
        <begin position="120"/>
        <end position="137"/>
    </location>
</feature>
<organism evidence="2 3">
    <name type="scientific">Dicentrarchus labrax</name>
    <name type="common">European seabass</name>
    <name type="synonym">Morone labrax</name>
    <dbReference type="NCBI Taxonomy" id="13489"/>
    <lineage>
        <taxon>Eukaryota</taxon>
        <taxon>Metazoa</taxon>
        <taxon>Chordata</taxon>
        <taxon>Craniata</taxon>
        <taxon>Vertebrata</taxon>
        <taxon>Euteleostomi</taxon>
        <taxon>Actinopterygii</taxon>
        <taxon>Neopterygii</taxon>
        <taxon>Teleostei</taxon>
        <taxon>Neoteleostei</taxon>
        <taxon>Acanthomorphata</taxon>
        <taxon>Eupercaria</taxon>
        <taxon>Moronidae</taxon>
        <taxon>Dicentrarchus</taxon>
    </lineage>
</organism>
<dbReference type="GeneTree" id="ENSGT00500000045734"/>
<feature type="compositionally biased region" description="Polar residues" evidence="1">
    <location>
        <begin position="196"/>
        <end position="215"/>
    </location>
</feature>
<evidence type="ECO:0000313" key="2">
    <source>
        <dbReference type="Ensembl" id="ENSDLAP00005025190.2"/>
    </source>
</evidence>
<accession>A0A8C4EW43</accession>
<evidence type="ECO:0000256" key="1">
    <source>
        <dbReference type="SAM" id="MobiDB-lite"/>
    </source>
</evidence>
<reference evidence="2" key="2">
    <citation type="submission" date="2025-09" db="UniProtKB">
        <authorList>
            <consortium name="Ensembl"/>
        </authorList>
    </citation>
    <scope>IDENTIFICATION</scope>
</reference>
<feature type="compositionally biased region" description="Polar residues" evidence="1">
    <location>
        <begin position="1"/>
        <end position="19"/>
    </location>
</feature>
<reference evidence="2" key="1">
    <citation type="submission" date="2025-08" db="UniProtKB">
        <authorList>
            <consortium name="Ensembl"/>
        </authorList>
    </citation>
    <scope>IDENTIFICATION</scope>
</reference>
<feature type="region of interest" description="Disordered" evidence="1">
    <location>
        <begin position="1"/>
        <end position="63"/>
    </location>
</feature>
<feature type="region of interest" description="Disordered" evidence="1">
    <location>
        <begin position="120"/>
        <end position="153"/>
    </location>
</feature>
<protein>
    <submittedName>
        <fullName evidence="2">Uncharacterized protein</fullName>
    </submittedName>
</protein>
<dbReference type="AlphaFoldDB" id="A0A8C4EW43"/>
<name>A0A8C4EW43_DICLA</name>
<dbReference type="Ensembl" id="ENSDLAT00005026916.2">
    <property type="protein sequence ID" value="ENSDLAP00005025190.2"/>
    <property type="gene ID" value="ENSDLAG00005011483.2"/>
</dbReference>
<feature type="region of interest" description="Disordered" evidence="1">
    <location>
        <begin position="184"/>
        <end position="215"/>
    </location>
</feature>
<dbReference type="Pfam" id="PF07117">
    <property type="entry name" value="DUF1373"/>
    <property type="match status" value="1"/>
</dbReference>